<name>A0A7K2IPP0_9ACTN</name>
<evidence type="ECO:0000313" key="5">
    <source>
        <dbReference type="Proteomes" id="UP000467124"/>
    </source>
</evidence>
<dbReference type="SUPFAM" id="SSF51905">
    <property type="entry name" value="FAD/NAD(P)-binding domain"/>
    <property type="match status" value="1"/>
</dbReference>
<protein>
    <submittedName>
        <fullName evidence="4">NAD(P)-binding protein</fullName>
    </submittedName>
</protein>
<evidence type="ECO:0000256" key="1">
    <source>
        <dbReference type="ARBA" id="ARBA00023002"/>
    </source>
</evidence>
<keyword evidence="1" id="KW-0560">Oxidoreductase</keyword>
<dbReference type="PANTHER" id="PTHR13789:SF309">
    <property type="entry name" value="PUTATIVE (AFU_ORTHOLOGUE AFUA_6G14510)-RELATED"/>
    <property type="match status" value="1"/>
</dbReference>
<sequence>MVLMRVLIIGSGIGGPVAATALRRAGIDATVFEAHDGPGTNLGAHLGLAPNGLAVLRSLDLLRPVLEAPGTLPSSRIEFRDGRGRIMGRLSDGSTELEPELRSVSARRGVLQTVLAETAADLGTTVEYGRRLVRHTDTGSEVIAEFADGSVERGDVLVGADGIHSVVRRSLFPDAPAPTYTGLLDLGGRTPNAGAPPTPSDTSRLIWGRRAFAGYQTAPDGDAYWFVNVPHPELTREEIAARPDSEWKRFALDLAIDRTGDLDTVLRASEPRLFRPRGVYTIPTLPHWHRGRVALLGDAAHALPNSSGQGASMAMEDALVLAMCLRDSDTPERGLAAYERIRRGRVEAIIEEGTRRGDLKLVTHPVGVFLRDRLLLPLVFRRAAGAGGHSPIFDHRVDFDAPVAT</sequence>
<dbReference type="EMBL" id="WWHY01000001">
    <property type="protein sequence ID" value="MYR31846.1"/>
    <property type="molecule type" value="Genomic_DNA"/>
</dbReference>
<accession>A0A7K2IPP0</accession>
<evidence type="ECO:0000256" key="2">
    <source>
        <dbReference type="ARBA" id="ARBA00023033"/>
    </source>
</evidence>
<dbReference type="Pfam" id="PF01494">
    <property type="entry name" value="FAD_binding_3"/>
    <property type="match status" value="1"/>
</dbReference>
<proteinExistence type="predicted"/>
<dbReference type="Proteomes" id="UP000467124">
    <property type="component" value="Unassembled WGS sequence"/>
</dbReference>
<dbReference type="PRINTS" id="PR00420">
    <property type="entry name" value="RNGMNOXGNASE"/>
</dbReference>
<dbReference type="GO" id="GO:0004497">
    <property type="term" value="F:monooxygenase activity"/>
    <property type="evidence" value="ECO:0007669"/>
    <property type="project" value="UniProtKB-KW"/>
</dbReference>
<dbReference type="GO" id="GO:0071949">
    <property type="term" value="F:FAD binding"/>
    <property type="evidence" value="ECO:0007669"/>
    <property type="project" value="InterPro"/>
</dbReference>
<comment type="caution">
    <text evidence="4">The sequence shown here is derived from an EMBL/GenBank/DDBJ whole genome shotgun (WGS) entry which is preliminary data.</text>
</comment>
<dbReference type="Gene3D" id="3.50.50.60">
    <property type="entry name" value="FAD/NAD(P)-binding domain"/>
    <property type="match status" value="1"/>
</dbReference>
<dbReference type="InterPro" id="IPR036188">
    <property type="entry name" value="FAD/NAD-bd_sf"/>
</dbReference>
<gene>
    <name evidence="4" type="ORF">GTW20_06050</name>
</gene>
<dbReference type="AlphaFoldDB" id="A0A7K2IPP0"/>
<reference evidence="4 5" key="1">
    <citation type="journal article" date="2019" name="Nat. Commun.">
        <title>The antimicrobial potential of Streptomyces from insect microbiomes.</title>
        <authorList>
            <person name="Chevrette M.G."/>
            <person name="Carlson C.M."/>
            <person name="Ortega H.E."/>
            <person name="Thomas C."/>
            <person name="Ananiev G.E."/>
            <person name="Barns K.J."/>
            <person name="Book A.J."/>
            <person name="Cagnazzo J."/>
            <person name="Carlos C."/>
            <person name="Flanigan W."/>
            <person name="Grubbs K.J."/>
            <person name="Horn H.A."/>
            <person name="Hoffmann F.M."/>
            <person name="Klassen J.L."/>
            <person name="Knack J.J."/>
            <person name="Lewin G.R."/>
            <person name="McDonald B.R."/>
            <person name="Muller L."/>
            <person name="Melo W.G.P."/>
            <person name="Pinto-Tomas A.A."/>
            <person name="Schmitz A."/>
            <person name="Wendt-Pienkowski E."/>
            <person name="Wildman S."/>
            <person name="Zhao M."/>
            <person name="Zhang F."/>
            <person name="Bugni T.S."/>
            <person name="Andes D.R."/>
            <person name="Pupo M.T."/>
            <person name="Currie C.R."/>
        </authorList>
    </citation>
    <scope>NUCLEOTIDE SEQUENCE [LARGE SCALE GENOMIC DNA]</scope>
    <source>
        <strain evidence="4 5">SID5840</strain>
    </source>
</reference>
<dbReference type="InterPro" id="IPR050493">
    <property type="entry name" value="FAD-dep_Monooxygenase_BioMet"/>
</dbReference>
<dbReference type="InterPro" id="IPR002938">
    <property type="entry name" value="FAD-bd"/>
</dbReference>
<feature type="domain" description="FAD-binding" evidence="3">
    <location>
        <begin position="5"/>
        <end position="351"/>
    </location>
</feature>
<keyword evidence="2" id="KW-0503">Monooxygenase</keyword>
<evidence type="ECO:0000313" key="4">
    <source>
        <dbReference type="EMBL" id="MYR31846.1"/>
    </source>
</evidence>
<dbReference type="PANTHER" id="PTHR13789">
    <property type="entry name" value="MONOOXYGENASE"/>
    <property type="match status" value="1"/>
</dbReference>
<organism evidence="4 5">
    <name type="scientific">Nocardiopsis alba</name>
    <dbReference type="NCBI Taxonomy" id="53437"/>
    <lineage>
        <taxon>Bacteria</taxon>
        <taxon>Bacillati</taxon>
        <taxon>Actinomycetota</taxon>
        <taxon>Actinomycetes</taxon>
        <taxon>Streptosporangiales</taxon>
        <taxon>Nocardiopsidaceae</taxon>
        <taxon>Nocardiopsis</taxon>
    </lineage>
</organism>
<evidence type="ECO:0000259" key="3">
    <source>
        <dbReference type="Pfam" id="PF01494"/>
    </source>
</evidence>